<gene>
    <name evidence="2" type="ORF">C8J26_0249</name>
</gene>
<dbReference type="InterPro" id="IPR025227">
    <property type="entry name" value="DUF4169"/>
</dbReference>
<name>A0A2T5GRR6_9SPHN</name>
<dbReference type="Pfam" id="PF13770">
    <property type="entry name" value="DUF4169"/>
    <property type="match status" value="1"/>
</dbReference>
<feature type="compositionally biased region" description="Basic and acidic residues" evidence="1">
    <location>
        <begin position="34"/>
        <end position="58"/>
    </location>
</feature>
<dbReference type="RefSeq" id="WP_107956408.1">
    <property type="nucleotide sequence ID" value="NZ_JASPFP010000001.1"/>
</dbReference>
<sequence>MGEVINLRRARKQRARAEASARADQNRQLFGRTAAEKTRDAAEHARIEATLDGARLETPEPDNPVQ</sequence>
<accession>A0A2T5GRR6</accession>
<reference evidence="2 3" key="1">
    <citation type="submission" date="2018-04" db="EMBL/GenBank/DDBJ databases">
        <title>Genomic Encyclopedia of Type Strains, Phase III (KMG-III): the genomes of soil and plant-associated and newly described type strains.</title>
        <authorList>
            <person name="Whitman W."/>
        </authorList>
    </citation>
    <scope>NUCLEOTIDE SEQUENCE [LARGE SCALE GENOMIC DNA]</scope>
    <source>
        <strain evidence="2 3">MA101b</strain>
    </source>
</reference>
<evidence type="ECO:0000256" key="1">
    <source>
        <dbReference type="SAM" id="MobiDB-lite"/>
    </source>
</evidence>
<feature type="region of interest" description="Disordered" evidence="1">
    <location>
        <begin position="1"/>
        <end position="66"/>
    </location>
</feature>
<dbReference type="Proteomes" id="UP000244189">
    <property type="component" value="Unassembled WGS sequence"/>
</dbReference>
<dbReference type="EMBL" id="QAOG01000001">
    <property type="protein sequence ID" value="PTQ61978.1"/>
    <property type="molecule type" value="Genomic_DNA"/>
</dbReference>
<evidence type="ECO:0000313" key="2">
    <source>
        <dbReference type="EMBL" id="PTQ61978.1"/>
    </source>
</evidence>
<organism evidence="2 3">
    <name type="scientific">Sphingomonas aurantiaca</name>
    <dbReference type="NCBI Taxonomy" id="185949"/>
    <lineage>
        <taxon>Bacteria</taxon>
        <taxon>Pseudomonadati</taxon>
        <taxon>Pseudomonadota</taxon>
        <taxon>Alphaproteobacteria</taxon>
        <taxon>Sphingomonadales</taxon>
        <taxon>Sphingomonadaceae</taxon>
        <taxon>Sphingomonas</taxon>
    </lineage>
</organism>
<protein>
    <submittedName>
        <fullName evidence="2">Uncharacterized protein DUF4169</fullName>
    </submittedName>
</protein>
<evidence type="ECO:0000313" key="3">
    <source>
        <dbReference type="Proteomes" id="UP000244189"/>
    </source>
</evidence>
<keyword evidence="3" id="KW-1185">Reference proteome</keyword>
<proteinExistence type="predicted"/>
<comment type="caution">
    <text evidence="2">The sequence shown here is derived from an EMBL/GenBank/DDBJ whole genome shotgun (WGS) entry which is preliminary data.</text>
</comment>
<dbReference type="AlphaFoldDB" id="A0A2T5GRR6"/>
<feature type="compositionally biased region" description="Basic and acidic residues" evidence="1">
    <location>
        <begin position="15"/>
        <end position="25"/>
    </location>
</feature>